<accession>A0A449AER9</accession>
<protein>
    <submittedName>
        <fullName evidence="1">Uncharacterized protein</fullName>
    </submittedName>
</protein>
<evidence type="ECO:0000313" key="2">
    <source>
        <dbReference type="Proteomes" id="UP000289952"/>
    </source>
</evidence>
<keyword evidence="2" id="KW-1185">Reference proteome</keyword>
<name>A0A449AER9_9BACT</name>
<dbReference type="EMBL" id="LR214972">
    <property type="protein sequence ID" value="VEU63484.1"/>
    <property type="molecule type" value="Genomic_DNA"/>
</dbReference>
<gene>
    <name evidence="1" type="ORF">NCTC10118_00509</name>
</gene>
<dbReference type="RefSeq" id="WP_129621684.1">
    <property type="nucleotide sequence ID" value="NZ_LR214972.1"/>
</dbReference>
<dbReference type="Proteomes" id="UP000289952">
    <property type="component" value="Chromosome"/>
</dbReference>
<proteinExistence type="predicted"/>
<dbReference type="AlphaFoldDB" id="A0A449AER9"/>
<organism evidence="1 2">
    <name type="scientific">Mycoplasmopsis bovirhinis</name>
    <dbReference type="NCBI Taxonomy" id="29553"/>
    <lineage>
        <taxon>Bacteria</taxon>
        <taxon>Bacillati</taxon>
        <taxon>Mycoplasmatota</taxon>
        <taxon>Mycoplasmoidales</taxon>
        <taxon>Metamycoplasmataceae</taxon>
        <taxon>Mycoplasmopsis</taxon>
    </lineage>
</organism>
<evidence type="ECO:0000313" key="1">
    <source>
        <dbReference type="EMBL" id="VEU63484.1"/>
    </source>
</evidence>
<sequence>MNKETKYFGNFPKEEWLSNNVFMFESDERIKTILIKNSKNFVKTSDAMTDNLHYSINGKYTDGNTSYYFHTISCLRQDNKSKEQFQIIYDYLFKAIDKPQAGEDILNLLESLETLFKSTPSKDLERIQTITYLKLLFHIYCYKNGLKSIYGKFNNIDDPTRGIIQLNSTTLIILKGSLGSDRIHRFNHDVLTSNKFNLYFVSILLEKNDNGVSLYDLFSKLFDLIKDPTFYLYLEMLKIKCAISSLNKGVSYNLDYAMDQLEIFKKEQLPILEINSSTIAISNIEYDIDCKKVNSLTLSKFKDEINKNFYLKDNGEIWI</sequence>
<reference evidence="1 2" key="1">
    <citation type="submission" date="2019-01" db="EMBL/GenBank/DDBJ databases">
        <authorList>
            <consortium name="Pathogen Informatics"/>
        </authorList>
    </citation>
    <scope>NUCLEOTIDE SEQUENCE [LARGE SCALE GENOMIC DNA]</scope>
    <source>
        <strain evidence="1 2">NCTC10118</strain>
    </source>
</reference>